<dbReference type="InterPro" id="IPR003593">
    <property type="entry name" value="AAA+_ATPase"/>
</dbReference>
<reference evidence="7 8" key="1">
    <citation type="journal article" date="2012" name="J. Bacteriol.">
        <title>Draft Genome Sequence of the Soil Bacterium Burkholderia terrae Strain BS001, Which Interacts with Fungal Surface Structures.</title>
        <authorList>
            <person name="Nazir R."/>
            <person name="Hansen M.A."/>
            <person name="Sorensen S."/>
            <person name="van Elsas J.D."/>
        </authorList>
    </citation>
    <scope>NUCLEOTIDE SEQUENCE [LARGE SCALE GENOMIC DNA]</scope>
    <source>
        <strain evidence="7 8">BS001</strain>
    </source>
</reference>
<protein>
    <submittedName>
        <fullName evidence="7">Fis family GAF modulated sigma54 specific transcriptional regulator</fullName>
    </submittedName>
</protein>
<dbReference type="InterPro" id="IPR009057">
    <property type="entry name" value="Homeodomain-like_sf"/>
</dbReference>
<keyword evidence="8" id="KW-1185">Reference proteome</keyword>
<dbReference type="InterPro" id="IPR002078">
    <property type="entry name" value="Sigma_54_int"/>
</dbReference>
<dbReference type="PANTHER" id="PTHR32071">
    <property type="entry name" value="TRANSCRIPTIONAL REGULATORY PROTEIN"/>
    <property type="match status" value="1"/>
</dbReference>
<dbReference type="InterPro" id="IPR058031">
    <property type="entry name" value="AAA_lid_NorR"/>
</dbReference>
<keyword evidence="1" id="KW-0547">Nucleotide-binding</keyword>
<keyword evidence="5" id="KW-0804">Transcription</keyword>
<dbReference type="PRINTS" id="PR01590">
    <property type="entry name" value="HTHFIS"/>
</dbReference>
<dbReference type="CDD" id="cd00009">
    <property type="entry name" value="AAA"/>
    <property type="match status" value="1"/>
</dbReference>
<keyword evidence="4" id="KW-0238">DNA-binding</keyword>
<dbReference type="SMART" id="SM00382">
    <property type="entry name" value="AAA"/>
    <property type="match status" value="1"/>
</dbReference>
<dbReference type="InterPro" id="IPR027417">
    <property type="entry name" value="P-loop_NTPase"/>
</dbReference>
<dbReference type="InterPro" id="IPR025662">
    <property type="entry name" value="Sigma_54_int_dom_ATP-bd_1"/>
</dbReference>
<dbReference type="Gene3D" id="3.40.50.300">
    <property type="entry name" value="P-loop containing nucleotide triphosphate hydrolases"/>
    <property type="match status" value="1"/>
</dbReference>
<name>A0ABN0FB94_9BURK</name>
<proteinExistence type="predicted"/>
<dbReference type="EMBL" id="AKAU01000223">
    <property type="protein sequence ID" value="EIM95892.1"/>
    <property type="molecule type" value="Genomic_DNA"/>
</dbReference>
<organism evidence="7 8">
    <name type="scientific">Paraburkholderia hospita</name>
    <dbReference type="NCBI Taxonomy" id="169430"/>
    <lineage>
        <taxon>Bacteria</taxon>
        <taxon>Pseudomonadati</taxon>
        <taxon>Pseudomonadota</taxon>
        <taxon>Betaproteobacteria</taxon>
        <taxon>Burkholderiales</taxon>
        <taxon>Burkholderiaceae</taxon>
        <taxon>Paraburkholderia</taxon>
    </lineage>
</organism>
<dbReference type="Pfam" id="PF02954">
    <property type="entry name" value="HTH_8"/>
    <property type="match status" value="1"/>
</dbReference>
<dbReference type="Pfam" id="PF01590">
    <property type="entry name" value="GAF"/>
    <property type="match status" value="1"/>
</dbReference>
<dbReference type="Proteomes" id="UP000004980">
    <property type="component" value="Unassembled WGS sequence"/>
</dbReference>
<evidence type="ECO:0000313" key="7">
    <source>
        <dbReference type="EMBL" id="EIM95892.1"/>
    </source>
</evidence>
<evidence type="ECO:0000256" key="2">
    <source>
        <dbReference type="ARBA" id="ARBA00022840"/>
    </source>
</evidence>
<dbReference type="PROSITE" id="PS00675">
    <property type="entry name" value="SIGMA54_INTERACT_1"/>
    <property type="match status" value="1"/>
</dbReference>
<gene>
    <name evidence="7" type="ORF">WQE_37072</name>
</gene>
<dbReference type="Pfam" id="PF25601">
    <property type="entry name" value="AAA_lid_14"/>
    <property type="match status" value="1"/>
</dbReference>
<keyword evidence="3" id="KW-0805">Transcription regulation</keyword>
<dbReference type="Gene3D" id="1.10.8.60">
    <property type="match status" value="1"/>
</dbReference>
<evidence type="ECO:0000256" key="5">
    <source>
        <dbReference type="ARBA" id="ARBA00023163"/>
    </source>
</evidence>
<evidence type="ECO:0000256" key="4">
    <source>
        <dbReference type="ARBA" id="ARBA00023125"/>
    </source>
</evidence>
<dbReference type="SUPFAM" id="SSF46689">
    <property type="entry name" value="Homeodomain-like"/>
    <property type="match status" value="1"/>
</dbReference>
<accession>A0ABN0FB94</accession>
<evidence type="ECO:0000256" key="3">
    <source>
        <dbReference type="ARBA" id="ARBA00023015"/>
    </source>
</evidence>
<evidence type="ECO:0000256" key="1">
    <source>
        <dbReference type="ARBA" id="ARBA00022741"/>
    </source>
</evidence>
<dbReference type="PROSITE" id="PS50045">
    <property type="entry name" value="SIGMA54_INTERACT_4"/>
    <property type="match status" value="1"/>
</dbReference>
<dbReference type="SUPFAM" id="SSF52540">
    <property type="entry name" value="P-loop containing nucleoside triphosphate hydrolases"/>
    <property type="match status" value="1"/>
</dbReference>
<keyword evidence="2" id="KW-0067">ATP-binding</keyword>
<comment type="caution">
    <text evidence="7">The sequence shown here is derived from an EMBL/GenBank/DDBJ whole genome shotgun (WGS) entry which is preliminary data.</text>
</comment>
<sequence>MLAASERLFTVTADLFADSHSMLLLTNQDGVILKAAGDLRTLAAGEKIHLTVGGDWREGQAGTNGIGTALATRQPTYIHGSEHFCEGIKSWSCAAAPICEPGTGAIMGVLDISGPPTTYHINNLTLAVTAARQIEMVLAEQAACEHMRLLAFCLQRLSSSDATGMIAIDRAGRLVHTTGRVSLPVGIGERFPGMDESSAVEDWARHLPEGLRSEWFNPVVVDGSTIGAMLVVPARARSVSARIAERSGEADPQRSCFAQIQGQSTAMQAAVKRGRQLARRRVPVLIEGETGVGKELFARAIHGEEGGGGPFVAYNCGAASKELIASELFGHVRGAFTGATAEGRPGRFELAHGGTLCLDEIGEMPLELQPVLLRALEEGVIYRLGDTQPRHVDVRLLAMTNRNLREEVESGHFRRDLYYRISVTRLRIPPLRERDIDIDLLVEHFNRRLAQRHGVAERRLSAEIMAVLRAYSWPGNVREIRNVIENLLLTSNEEVVSLDELPAELLDETATVSVVPPLPDQSTSLEDTERLAIARAVRSAGGNLAQAARALGVSRSTLYRKLELYRLDGIVKPFGG</sequence>
<dbReference type="PANTHER" id="PTHR32071:SF81">
    <property type="entry name" value="PROPIONATE CATABOLISM OPERON REGULATORY PROTEIN"/>
    <property type="match status" value="1"/>
</dbReference>
<dbReference type="Pfam" id="PF00158">
    <property type="entry name" value="Sigma54_activat"/>
    <property type="match status" value="1"/>
</dbReference>
<dbReference type="InterPro" id="IPR003018">
    <property type="entry name" value="GAF"/>
</dbReference>
<evidence type="ECO:0000313" key="8">
    <source>
        <dbReference type="Proteomes" id="UP000004980"/>
    </source>
</evidence>
<evidence type="ECO:0000259" key="6">
    <source>
        <dbReference type="PROSITE" id="PS50045"/>
    </source>
</evidence>
<feature type="domain" description="Sigma-54 factor interaction" evidence="6">
    <location>
        <begin position="260"/>
        <end position="489"/>
    </location>
</feature>
<dbReference type="Gene3D" id="1.10.10.60">
    <property type="entry name" value="Homeodomain-like"/>
    <property type="match status" value="1"/>
</dbReference>
<dbReference type="InterPro" id="IPR002197">
    <property type="entry name" value="HTH_Fis"/>
</dbReference>
<dbReference type="InterPro" id="IPR029016">
    <property type="entry name" value="GAF-like_dom_sf"/>
</dbReference>
<dbReference type="Gene3D" id="3.30.450.40">
    <property type="match status" value="1"/>
</dbReference>